<dbReference type="PANTHER" id="PTHR46060:SF1">
    <property type="entry name" value="MARINER MOS1 TRANSPOSASE-LIKE PROTEIN"/>
    <property type="match status" value="1"/>
</dbReference>
<proteinExistence type="predicted"/>
<reference evidence="2 3" key="1">
    <citation type="submission" date="2024-07" db="EMBL/GenBank/DDBJ databases">
        <title>Chromosome-level genome assembly of the water stick insect Ranatra chinensis (Heteroptera: Nepidae).</title>
        <authorList>
            <person name="Liu X."/>
        </authorList>
    </citation>
    <scope>NUCLEOTIDE SEQUENCE [LARGE SCALE GENOMIC DNA]</scope>
    <source>
        <strain evidence="2">Cailab_2021Rc</strain>
        <tissue evidence="2">Muscle</tissue>
    </source>
</reference>
<evidence type="ECO:0008006" key="4">
    <source>
        <dbReference type="Google" id="ProtNLM"/>
    </source>
</evidence>
<name>A0ABD0YDH3_9HEMI</name>
<dbReference type="InterPro" id="IPR036397">
    <property type="entry name" value="RNaseH_sf"/>
</dbReference>
<evidence type="ECO:0000313" key="2">
    <source>
        <dbReference type="EMBL" id="KAL1129356.1"/>
    </source>
</evidence>
<organism evidence="2 3">
    <name type="scientific">Ranatra chinensis</name>
    <dbReference type="NCBI Taxonomy" id="642074"/>
    <lineage>
        <taxon>Eukaryota</taxon>
        <taxon>Metazoa</taxon>
        <taxon>Ecdysozoa</taxon>
        <taxon>Arthropoda</taxon>
        <taxon>Hexapoda</taxon>
        <taxon>Insecta</taxon>
        <taxon>Pterygota</taxon>
        <taxon>Neoptera</taxon>
        <taxon>Paraneoptera</taxon>
        <taxon>Hemiptera</taxon>
        <taxon>Heteroptera</taxon>
        <taxon>Panheteroptera</taxon>
        <taxon>Nepomorpha</taxon>
        <taxon>Nepidae</taxon>
        <taxon>Ranatrinae</taxon>
        <taxon>Ranatra</taxon>
    </lineage>
</organism>
<dbReference type="Gene3D" id="3.30.420.10">
    <property type="entry name" value="Ribonuclease H-like superfamily/Ribonuclease H"/>
    <property type="match status" value="1"/>
</dbReference>
<accession>A0ABD0YDH3</accession>
<dbReference type="EMBL" id="JBFDAA010000009">
    <property type="protein sequence ID" value="KAL1129356.1"/>
    <property type="molecule type" value="Genomic_DNA"/>
</dbReference>
<dbReference type="InterPro" id="IPR052709">
    <property type="entry name" value="Transposase-MT_Hybrid"/>
</dbReference>
<dbReference type="Proteomes" id="UP001558652">
    <property type="component" value="Unassembled WGS sequence"/>
</dbReference>
<sequence>MVINRNRLGPTNSEQEAKEHVAKSEAADKYPVSETLALLEIANFSMPDTARPHSTRVTQDLFVSFGWDIFTHPSYFPDLAPSDFHLFTKLEEFLDSRKFISGREELSEDFLSGGEGLLGPWGCDPPNWRKLQGRILRFHVTCGTLAPALSRQVFPHLQTSGATAAP</sequence>
<keyword evidence="3" id="KW-1185">Reference proteome</keyword>
<gene>
    <name evidence="2" type="ORF">AAG570_013883</name>
</gene>
<protein>
    <recommendedName>
        <fullName evidence="4">Transposase</fullName>
    </recommendedName>
</protein>
<comment type="caution">
    <text evidence="2">The sequence shown here is derived from an EMBL/GenBank/DDBJ whole genome shotgun (WGS) entry which is preliminary data.</text>
</comment>
<feature type="region of interest" description="Disordered" evidence="1">
    <location>
        <begin position="1"/>
        <end position="25"/>
    </location>
</feature>
<dbReference type="PANTHER" id="PTHR46060">
    <property type="entry name" value="MARINER MOS1 TRANSPOSASE-LIKE PROTEIN"/>
    <property type="match status" value="1"/>
</dbReference>
<evidence type="ECO:0000256" key="1">
    <source>
        <dbReference type="SAM" id="MobiDB-lite"/>
    </source>
</evidence>
<feature type="compositionally biased region" description="Basic and acidic residues" evidence="1">
    <location>
        <begin position="15"/>
        <end position="25"/>
    </location>
</feature>
<evidence type="ECO:0000313" key="3">
    <source>
        <dbReference type="Proteomes" id="UP001558652"/>
    </source>
</evidence>
<dbReference type="AlphaFoldDB" id="A0ABD0YDH3"/>